<name>A0ABW1CUV2_9ACTN</name>
<reference evidence="3" key="1">
    <citation type="journal article" date="2019" name="Int. J. Syst. Evol. Microbiol.">
        <title>The Global Catalogue of Microorganisms (GCM) 10K type strain sequencing project: providing services to taxonomists for standard genome sequencing and annotation.</title>
        <authorList>
            <consortium name="The Broad Institute Genomics Platform"/>
            <consortium name="The Broad Institute Genome Sequencing Center for Infectious Disease"/>
            <person name="Wu L."/>
            <person name="Ma J."/>
        </authorList>
    </citation>
    <scope>NUCLEOTIDE SEQUENCE [LARGE SCALE GENOMIC DNA]</scope>
    <source>
        <strain evidence="3">CCUG 53903</strain>
    </source>
</reference>
<dbReference type="EMBL" id="JBHSPA010000038">
    <property type="protein sequence ID" value="MFC5828606.1"/>
    <property type="molecule type" value="Genomic_DNA"/>
</dbReference>
<feature type="region of interest" description="Disordered" evidence="1">
    <location>
        <begin position="168"/>
        <end position="236"/>
    </location>
</feature>
<proteinExistence type="predicted"/>
<protein>
    <submittedName>
        <fullName evidence="2">Uncharacterized protein</fullName>
    </submittedName>
</protein>
<evidence type="ECO:0000313" key="2">
    <source>
        <dbReference type="EMBL" id="MFC5828606.1"/>
    </source>
</evidence>
<keyword evidence="3" id="KW-1185">Reference proteome</keyword>
<accession>A0ABW1CUV2</accession>
<comment type="caution">
    <text evidence="2">The sequence shown here is derived from an EMBL/GenBank/DDBJ whole genome shotgun (WGS) entry which is preliminary data.</text>
</comment>
<dbReference type="RefSeq" id="WP_379518108.1">
    <property type="nucleotide sequence ID" value="NZ_JBHSPA010000038.1"/>
</dbReference>
<dbReference type="Proteomes" id="UP001596058">
    <property type="component" value="Unassembled WGS sequence"/>
</dbReference>
<evidence type="ECO:0000313" key="3">
    <source>
        <dbReference type="Proteomes" id="UP001596058"/>
    </source>
</evidence>
<gene>
    <name evidence="2" type="ORF">ACFPZ3_32460</name>
</gene>
<organism evidence="2 3">
    <name type="scientific">Nonomuraea insulae</name>
    <dbReference type="NCBI Taxonomy" id="1616787"/>
    <lineage>
        <taxon>Bacteria</taxon>
        <taxon>Bacillati</taxon>
        <taxon>Actinomycetota</taxon>
        <taxon>Actinomycetes</taxon>
        <taxon>Streptosporangiales</taxon>
        <taxon>Streptosporangiaceae</taxon>
        <taxon>Nonomuraea</taxon>
    </lineage>
</organism>
<evidence type="ECO:0000256" key="1">
    <source>
        <dbReference type="SAM" id="MobiDB-lite"/>
    </source>
</evidence>
<sequence>MLFVFAVLAAAGVGAVVWWLRRDPAGGEGADGFEGERKWGWQFLLEQEAAAAFMEGLRAYHEAGGVVRVGGEQGVLTTYEPPRLISLYLLADAFAARGDAALHDPQGTVEALMEQLAAAERPGVLHLRPGWLEEEVDGLDAARFAAAVGEVVGAGSGEAGLGALQVSVSGSRDDRTHVNGTPVKALAKTAAGDGPSGETLFPEAEGDGPNGEAEVSDPGEVRPTEAVGGGSGEGQLREAVRGGLDRAPAQEGGGGGEGNTMMLDLARVLDLYREARENQPDAAAGALLREVVPKLIAAGGPGLTWTKPPTPAELRMVLGNSPEVPLS</sequence>